<proteinExistence type="predicted"/>
<dbReference type="SUPFAM" id="SSF53335">
    <property type="entry name" value="S-adenosyl-L-methionine-dependent methyltransferases"/>
    <property type="match status" value="1"/>
</dbReference>
<keyword evidence="2" id="KW-0808">Transferase</keyword>
<evidence type="ECO:0000256" key="3">
    <source>
        <dbReference type="ARBA" id="ARBA00022691"/>
    </source>
</evidence>
<dbReference type="PANTHER" id="PTHR43836">
    <property type="entry name" value="CATECHOL O-METHYLTRANSFERASE 1-RELATED"/>
    <property type="match status" value="1"/>
</dbReference>
<evidence type="ECO:0000313" key="4">
    <source>
        <dbReference type="EMBL" id="HIV01492.1"/>
    </source>
</evidence>
<accession>A0A9D1NF67</accession>
<dbReference type="PANTHER" id="PTHR43836:SF2">
    <property type="entry name" value="CATECHOL O-METHYLTRANSFERASE 1-RELATED"/>
    <property type="match status" value="1"/>
</dbReference>
<dbReference type="InterPro" id="IPR029063">
    <property type="entry name" value="SAM-dependent_MTases_sf"/>
</dbReference>
<dbReference type="Pfam" id="PF01596">
    <property type="entry name" value="Methyltransf_3"/>
    <property type="match status" value="1"/>
</dbReference>
<dbReference type="EMBL" id="DVOJ01000010">
    <property type="protein sequence ID" value="HIV01492.1"/>
    <property type="molecule type" value="Genomic_DNA"/>
</dbReference>
<keyword evidence="1 4" id="KW-0489">Methyltransferase</keyword>
<dbReference type="GO" id="GO:0008171">
    <property type="term" value="F:O-methyltransferase activity"/>
    <property type="evidence" value="ECO:0007669"/>
    <property type="project" value="InterPro"/>
</dbReference>
<dbReference type="CDD" id="cd02440">
    <property type="entry name" value="AdoMet_MTases"/>
    <property type="match status" value="1"/>
</dbReference>
<protein>
    <submittedName>
        <fullName evidence="4">Class I SAM-dependent methyltransferase</fullName>
    </submittedName>
</protein>
<dbReference type="AlphaFoldDB" id="A0A9D1NF67"/>
<organism evidence="4 5">
    <name type="scientific">Candidatus Caccopulliclostridium gallistercoris</name>
    <dbReference type="NCBI Taxonomy" id="2840719"/>
    <lineage>
        <taxon>Bacteria</taxon>
        <taxon>Bacillati</taxon>
        <taxon>Bacillota</taxon>
        <taxon>Clostridia</taxon>
        <taxon>Candidatus Caccopulliclostridium</taxon>
    </lineage>
</organism>
<evidence type="ECO:0000256" key="1">
    <source>
        <dbReference type="ARBA" id="ARBA00022603"/>
    </source>
</evidence>
<evidence type="ECO:0000256" key="2">
    <source>
        <dbReference type="ARBA" id="ARBA00022679"/>
    </source>
</evidence>
<reference evidence="4" key="2">
    <citation type="journal article" date="2021" name="PeerJ">
        <title>Extensive microbial diversity within the chicken gut microbiome revealed by metagenomics and culture.</title>
        <authorList>
            <person name="Gilroy R."/>
            <person name="Ravi A."/>
            <person name="Getino M."/>
            <person name="Pursley I."/>
            <person name="Horton D.L."/>
            <person name="Alikhan N.F."/>
            <person name="Baker D."/>
            <person name="Gharbi K."/>
            <person name="Hall N."/>
            <person name="Watson M."/>
            <person name="Adriaenssens E.M."/>
            <person name="Foster-Nyarko E."/>
            <person name="Jarju S."/>
            <person name="Secka A."/>
            <person name="Antonio M."/>
            <person name="Oren A."/>
            <person name="Chaudhuri R.R."/>
            <person name="La Ragione R."/>
            <person name="Hildebrand F."/>
            <person name="Pallen M.J."/>
        </authorList>
    </citation>
    <scope>NUCLEOTIDE SEQUENCE</scope>
    <source>
        <strain evidence="4">CHK186-9395</strain>
    </source>
</reference>
<comment type="caution">
    <text evidence="4">The sequence shown here is derived from an EMBL/GenBank/DDBJ whole genome shotgun (WGS) entry which is preliminary data.</text>
</comment>
<reference evidence="4" key="1">
    <citation type="submission" date="2020-10" db="EMBL/GenBank/DDBJ databases">
        <authorList>
            <person name="Gilroy R."/>
        </authorList>
    </citation>
    <scope>NUCLEOTIDE SEQUENCE</scope>
    <source>
        <strain evidence="4">CHK186-9395</strain>
    </source>
</reference>
<keyword evidence="3" id="KW-0949">S-adenosyl-L-methionine</keyword>
<gene>
    <name evidence="4" type="ORF">IAA62_02945</name>
</gene>
<evidence type="ECO:0000313" key="5">
    <source>
        <dbReference type="Proteomes" id="UP000886861"/>
    </source>
</evidence>
<dbReference type="Proteomes" id="UP000886861">
    <property type="component" value="Unassembled WGS sequence"/>
</dbReference>
<sequence>MELSVLRQYAEENYIPILQKPTEKILIDVLKKEQPKSVLEIGTALGYSGSIILNNSSAHLTTIEINKERFDFAKNTFYEQNLNKRVTQILGDANEVLTTLPGPFDFIFLDGPKGQYLKELPYIYNLLTPNGTLFADNIYYHGWVKGDAYPTHKHRTAILRLREFIAKCKELFPNATFLDDGDGIMIAKKTEYKK</sequence>
<dbReference type="Gene3D" id="3.40.50.150">
    <property type="entry name" value="Vaccinia Virus protein VP39"/>
    <property type="match status" value="1"/>
</dbReference>
<dbReference type="GO" id="GO:0032259">
    <property type="term" value="P:methylation"/>
    <property type="evidence" value="ECO:0007669"/>
    <property type="project" value="UniProtKB-KW"/>
</dbReference>
<dbReference type="PROSITE" id="PS51682">
    <property type="entry name" value="SAM_OMT_I"/>
    <property type="match status" value="1"/>
</dbReference>
<dbReference type="InterPro" id="IPR002935">
    <property type="entry name" value="SAM_O-MeTrfase"/>
</dbReference>
<name>A0A9D1NF67_9FIRM</name>